<evidence type="ECO:0000256" key="1">
    <source>
        <dbReference type="ARBA" id="ARBA00004191"/>
    </source>
</evidence>
<evidence type="ECO:0000256" key="9">
    <source>
        <dbReference type="SAM" id="Phobius"/>
    </source>
</evidence>
<evidence type="ECO:0000256" key="5">
    <source>
        <dbReference type="ARBA" id="ARBA00022889"/>
    </source>
</evidence>
<evidence type="ECO:0000313" key="13">
    <source>
        <dbReference type="Proteomes" id="UP000501179"/>
    </source>
</evidence>
<comment type="subcellular location">
    <subcellularLocation>
        <location evidence="1">Secreted</location>
        <location evidence="1">Cell wall</location>
    </subcellularLocation>
</comment>
<protein>
    <submittedName>
        <fullName evidence="12">Chaplin</fullName>
    </submittedName>
</protein>
<evidence type="ECO:0000256" key="4">
    <source>
        <dbReference type="ARBA" id="ARBA00022729"/>
    </source>
</evidence>
<organism evidence="12 13">
    <name type="scientific">Streptomyces liangshanensis</name>
    <dbReference type="NCBI Taxonomy" id="2717324"/>
    <lineage>
        <taxon>Bacteria</taxon>
        <taxon>Bacillati</taxon>
        <taxon>Actinomycetota</taxon>
        <taxon>Actinomycetes</taxon>
        <taxon>Kitasatosporales</taxon>
        <taxon>Streptomycetaceae</taxon>
        <taxon>Streptomyces</taxon>
    </lineage>
</organism>
<dbReference type="RefSeq" id="WP_167031990.1">
    <property type="nucleotide sequence ID" value="NZ_CP050177.1"/>
</dbReference>
<proteinExistence type="predicted"/>
<keyword evidence="4 10" id="KW-0732">Signal</keyword>
<dbReference type="GO" id="GO:0007155">
    <property type="term" value="P:cell adhesion"/>
    <property type="evidence" value="ECO:0007669"/>
    <property type="project" value="UniProtKB-KW"/>
</dbReference>
<feature type="signal peptide" evidence="10">
    <location>
        <begin position="1"/>
        <end position="28"/>
    </location>
</feature>
<feature type="domain" description="Chaplin" evidence="11">
    <location>
        <begin position="38"/>
        <end position="78"/>
    </location>
</feature>
<feature type="compositionally biased region" description="Low complexity" evidence="8">
    <location>
        <begin position="133"/>
        <end position="192"/>
    </location>
</feature>
<feature type="transmembrane region" description="Helical" evidence="9">
    <location>
        <begin position="357"/>
        <end position="375"/>
    </location>
</feature>
<evidence type="ECO:0000256" key="2">
    <source>
        <dbReference type="ARBA" id="ARBA00022512"/>
    </source>
</evidence>
<evidence type="ECO:0000256" key="10">
    <source>
        <dbReference type="SAM" id="SignalP"/>
    </source>
</evidence>
<evidence type="ECO:0000256" key="8">
    <source>
        <dbReference type="SAM" id="MobiDB-lite"/>
    </source>
</evidence>
<dbReference type="EMBL" id="CP050177">
    <property type="protein sequence ID" value="QIQ04343.1"/>
    <property type="molecule type" value="Genomic_DNA"/>
</dbReference>
<keyword evidence="2" id="KW-0134">Cell wall</keyword>
<keyword evidence="9" id="KW-0472">Membrane</keyword>
<feature type="compositionally biased region" description="Low complexity" evidence="8">
    <location>
        <begin position="233"/>
        <end position="244"/>
    </location>
</feature>
<sequence>MRDLISKGLLTAAAASSVLSMTGGYAMAAEADGAAVGSPGVLSGNTIQAPLEVPVNVCGNTVDPVGALNPSFGNNCGSTSGSAHSSAHETYGRYAPQAPAAYRQAPAPAPAPAHTAPAPRPQAHENHPPAAPAPAHAAPAPSHAAPAPAHAAPKPAQAAPAPAPAHAAPKPAHAAPKPAHARPAPHTSAPAPAHAPAPAPVREHKPAPAPDPRPQPGPAVHEAPVSPRPHVEGAGSTHASGTAAGSPGVLAGNLLEAPVDLALNACGNTADVVGLLNPAFGNNCGTRQVTPPAPVRQVPPVQPPVDDRSVVPNTPVTHPNTPVPHHTAPPVVPAQHRPHAPARAEAPQLAETGGDHLLAAAAMSAGLLLGGGILYRRSTAKARV</sequence>
<dbReference type="Pfam" id="PF03777">
    <property type="entry name" value="ChpA-C"/>
    <property type="match status" value="2"/>
</dbReference>
<keyword evidence="13" id="KW-1185">Reference proteome</keyword>
<gene>
    <name evidence="12" type="ORF">HA039_20375</name>
</gene>
<keyword evidence="3" id="KW-0964">Secreted</keyword>
<evidence type="ECO:0000259" key="11">
    <source>
        <dbReference type="PROSITE" id="PS51884"/>
    </source>
</evidence>
<accession>A0A6G9H1D6</accession>
<feature type="region of interest" description="Disordered" evidence="8">
    <location>
        <begin position="102"/>
        <end position="244"/>
    </location>
</feature>
<dbReference type="AlphaFoldDB" id="A0A6G9H1D6"/>
<keyword evidence="9" id="KW-1133">Transmembrane helix</keyword>
<evidence type="ECO:0000256" key="7">
    <source>
        <dbReference type="PROSITE-ProRule" id="PRU01232"/>
    </source>
</evidence>
<dbReference type="InterPro" id="IPR005528">
    <property type="entry name" value="ChpA-H"/>
</dbReference>
<dbReference type="PRINTS" id="PR01217">
    <property type="entry name" value="PRICHEXTENSN"/>
</dbReference>
<feature type="compositionally biased region" description="Pro residues" evidence="8">
    <location>
        <begin position="207"/>
        <end position="217"/>
    </location>
</feature>
<feature type="domain" description="Chaplin" evidence="11">
    <location>
        <begin position="246"/>
        <end position="286"/>
    </location>
</feature>
<evidence type="ECO:0000256" key="6">
    <source>
        <dbReference type="ARBA" id="ARBA00023087"/>
    </source>
</evidence>
<keyword evidence="6 7" id="KW-0034">Amyloid</keyword>
<reference evidence="12 13" key="1">
    <citation type="submission" date="2020-03" db="EMBL/GenBank/DDBJ databases">
        <title>A novel species.</title>
        <authorList>
            <person name="Gao J."/>
        </authorList>
    </citation>
    <scope>NUCLEOTIDE SEQUENCE [LARGE SCALE GENOMIC DNA]</scope>
    <source>
        <strain evidence="12 13">QMT-12</strain>
    </source>
</reference>
<keyword evidence="9" id="KW-0812">Transmembrane</keyword>
<keyword evidence="5" id="KW-0130">Cell adhesion</keyword>
<feature type="chain" id="PRO_5026082909" evidence="10">
    <location>
        <begin position="29"/>
        <end position="384"/>
    </location>
</feature>
<dbReference type="Proteomes" id="UP000501179">
    <property type="component" value="Chromosome"/>
</dbReference>
<name>A0A6G9H1D6_9ACTN</name>
<dbReference type="KEGG" id="slia:HA039_20375"/>
<evidence type="ECO:0000313" key="12">
    <source>
        <dbReference type="EMBL" id="QIQ04343.1"/>
    </source>
</evidence>
<feature type="compositionally biased region" description="Low complexity" evidence="8">
    <location>
        <begin position="102"/>
        <end position="117"/>
    </location>
</feature>
<dbReference type="PROSITE" id="PS51884">
    <property type="entry name" value="CHAPLIN"/>
    <property type="match status" value="2"/>
</dbReference>
<evidence type="ECO:0000256" key="3">
    <source>
        <dbReference type="ARBA" id="ARBA00022525"/>
    </source>
</evidence>